<feature type="coiled-coil region" evidence="1">
    <location>
        <begin position="225"/>
        <end position="308"/>
    </location>
</feature>
<dbReference type="EMBL" id="OAPG01000017">
    <property type="protein sequence ID" value="SNX86965.1"/>
    <property type="molecule type" value="Genomic_DNA"/>
</dbReference>
<evidence type="ECO:0000256" key="1">
    <source>
        <dbReference type="SAM" id="Coils"/>
    </source>
</evidence>
<feature type="region of interest" description="Disordered" evidence="2">
    <location>
        <begin position="733"/>
        <end position="799"/>
    </location>
</feature>
<feature type="region of interest" description="Disordered" evidence="2">
    <location>
        <begin position="1"/>
        <end position="94"/>
    </location>
</feature>
<feature type="compositionally biased region" description="Polar residues" evidence="2">
    <location>
        <begin position="85"/>
        <end position="94"/>
    </location>
</feature>
<feature type="compositionally biased region" description="Polar residues" evidence="2">
    <location>
        <begin position="45"/>
        <end position="54"/>
    </location>
</feature>
<feature type="compositionally biased region" description="Polar residues" evidence="2">
    <location>
        <begin position="364"/>
        <end position="381"/>
    </location>
</feature>
<name>A0AAJ4XR48_9BASI</name>
<sequence length="799" mass="88192">MNPYGSSRDTYRPSDPRPRSRSPPPRISRSARDYDAPPLVLPKKTVTSSNSIPVNSHASHTNSFASSSSSSTHQTRFLLPDHPDSSNATARPNSVSLDIPADIYSRLLASQPERNLFDDIELKRYSIFEDRRDLGEQHKRLKSLQDYLNKATNKDAKAIAKLTEHQQTVYRLEHKIKIDTDDLFRLQLRWQLELTHHIFAATTAHLDAKVDALGNDLKATRDDLRKGIKDNREEERRRYEDLDRSARMNSGQVNRMQSDIVKIKSELSALTKDAERLRKGVNQDVVQISNNNKRMSSLEKDVATLQTKVVESLPRTADGSSIAAVAVPIPATSTRPSSSPAEDLARSSATQPMLDPQARPPPRQYTNGASSASAPSKSVTQAQFRRWHREFTQDLELRLDEIKELAVQESNAEHQICMEERLRSLVKRWRQKALDDNADSANQGATVADTAAASLSDAADAAPVTATITANGATPMEVDASVTLDQTPADDAEAARTSIVQAAQSEGILMNSTNSVSPSVPANADCVVVALASPPNSAVQTAPVADSRTANSAAGTTAATKPRIAAMSIEALSGIRSMLREHDGKITTIKQEVEKWGSKQAEMFDKLYGKLEVDFAQRLDHFDQANFATRFDQLVSSQEKSQQLLSVLMDIGLGQRLEFAQAAAKAIEIELTALRDSQVGQADRVKLIDDWRQNFAVCVDKKLEWLQKQFDQLDDQASLQGALLVKLAEHANPRRGAARGGQGSSQPNSPAIRSPLVSQAHAPAQAQPVPMVEHQLHRPQPQQFHPQQLHPQHHHQQHQ</sequence>
<proteinExistence type="predicted"/>
<evidence type="ECO:0000256" key="2">
    <source>
        <dbReference type="SAM" id="MobiDB-lite"/>
    </source>
</evidence>
<feature type="compositionally biased region" description="Low complexity" evidence="2">
    <location>
        <begin position="759"/>
        <end position="770"/>
    </location>
</feature>
<feature type="compositionally biased region" description="Low complexity" evidence="2">
    <location>
        <begin position="778"/>
        <end position="790"/>
    </location>
</feature>
<organism evidence="3 4">
    <name type="scientific">Melanopsichium pennsylvanicum</name>
    <dbReference type="NCBI Taxonomy" id="63383"/>
    <lineage>
        <taxon>Eukaryota</taxon>
        <taxon>Fungi</taxon>
        <taxon>Dikarya</taxon>
        <taxon>Basidiomycota</taxon>
        <taxon>Ustilaginomycotina</taxon>
        <taxon>Ustilaginomycetes</taxon>
        <taxon>Ustilaginales</taxon>
        <taxon>Ustilaginaceae</taxon>
        <taxon>Melanopsichium</taxon>
    </lineage>
</organism>
<keyword evidence="1" id="KW-0175">Coiled coil</keyword>
<dbReference type="Proteomes" id="UP001294444">
    <property type="component" value="Unassembled WGS sequence"/>
</dbReference>
<evidence type="ECO:0000313" key="3">
    <source>
        <dbReference type="EMBL" id="SNX86965.1"/>
    </source>
</evidence>
<feature type="compositionally biased region" description="Low complexity" evidence="2">
    <location>
        <begin position="55"/>
        <end position="72"/>
    </location>
</feature>
<reference evidence="3" key="1">
    <citation type="submission" date="2023-10" db="EMBL/GenBank/DDBJ databases">
        <authorList>
            <person name="Guldener U."/>
        </authorList>
    </citation>
    <scope>NUCLEOTIDE SEQUENCE</scope>
    <source>
        <strain evidence="3">Mp4</strain>
    </source>
</reference>
<protein>
    <submittedName>
        <fullName evidence="3">Uncharacterized protein</fullName>
    </submittedName>
</protein>
<evidence type="ECO:0000313" key="4">
    <source>
        <dbReference type="Proteomes" id="UP001294444"/>
    </source>
</evidence>
<comment type="caution">
    <text evidence="3">The sequence shown here is derived from an EMBL/GenBank/DDBJ whole genome shotgun (WGS) entry which is preliminary data.</text>
</comment>
<dbReference type="AlphaFoldDB" id="A0AAJ4XR48"/>
<feature type="region of interest" description="Disordered" evidence="2">
    <location>
        <begin position="331"/>
        <end position="381"/>
    </location>
</feature>
<accession>A0AAJ4XR48</accession>
<gene>
    <name evidence="3" type="ORF">MEPE_05674</name>
</gene>
<feature type="compositionally biased region" description="Basic and acidic residues" evidence="2">
    <location>
        <begin position="9"/>
        <end position="18"/>
    </location>
</feature>
<keyword evidence="4" id="KW-1185">Reference proteome</keyword>
<feature type="compositionally biased region" description="Low complexity" evidence="2">
    <location>
        <begin position="331"/>
        <end position="341"/>
    </location>
</feature>